<name>A0A3G4ZX00_9VIRU</name>
<gene>
    <name evidence="1" type="ORF">Edafosvirus16_20</name>
</gene>
<accession>A0A3G4ZX00</accession>
<protein>
    <submittedName>
        <fullName evidence="1">Uncharacterized protein</fullName>
    </submittedName>
</protein>
<reference evidence="1" key="1">
    <citation type="submission" date="2018-10" db="EMBL/GenBank/DDBJ databases">
        <title>Hidden diversity of soil giant viruses.</title>
        <authorList>
            <person name="Schulz F."/>
            <person name="Alteio L."/>
            <person name="Goudeau D."/>
            <person name="Ryan E.M."/>
            <person name="Malmstrom R.R."/>
            <person name="Blanchard J."/>
            <person name="Woyke T."/>
        </authorList>
    </citation>
    <scope>NUCLEOTIDE SEQUENCE</scope>
    <source>
        <strain evidence="1">EDV1</strain>
    </source>
</reference>
<evidence type="ECO:0000313" key="1">
    <source>
        <dbReference type="EMBL" id="AYV78521.1"/>
    </source>
</evidence>
<dbReference type="EMBL" id="MK072081">
    <property type="protein sequence ID" value="AYV78521.1"/>
    <property type="molecule type" value="Genomic_DNA"/>
</dbReference>
<organism evidence="1">
    <name type="scientific">Edafosvirus sp</name>
    <dbReference type="NCBI Taxonomy" id="2487765"/>
    <lineage>
        <taxon>Viruses</taxon>
        <taxon>Varidnaviria</taxon>
        <taxon>Bamfordvirae</taxon>
        <taxon>Nucleocytoviricota</taxon>
        <taxon>Megaviricetes</taxon>
        <taxon>Imitervirales</taxon>
        <taxon>Mimiviridae</taxon>
        <taxon>Klosneuvirinae</taxon>
    </lineage>
</organism>
<sequence>MNDFERKQLICEPEIKFRNVSMHYRTCLRRYESGYHKKNYFGIVSFRFIPNEEYDLDNIMAEKKIKLDSPFVASKFPELIFSGIKLIYPQDFLGYEVPLSERISFNDKRREMISREDEQICCDFDEIYKCLFNQFVELETESNNDYLSYLKDRDDYHKWAKDSYCYYIISTSIREKYDDIINAMTKRFVELKNDDKFNLYMEKLKEKTCTSITTDIKEAKTIIDKKKDNKLIIKYNKALVRLATKYDMLLRKRKREDYSQQLSKKLKILNEYRTKKEKLKNYCSI</sequence>
<proteinExistence type="predicted"/>